<name>A0A9W6V535_9PSEU</name>
<dbReference type="Proteomes" id="UP001165042">
    <property type="component" value="Unassembled WGS sequence"/>
</dbReference>
<dbReference type="RefSeq" id="WP_285607454.1">
    <property type="nucleotide sequence ID" value="NZ_BSSD01000001.1"/>
</dbReference>
<dbReference type="Pfam" id="PF11716">
    <property type="entry name" value="MDMPI_N"/>
    <property type="match status" value="1"/>
</dbReference>
<sequence>MSTQAFLDAAQVSLALLRDPAVAAAWDKPSALPKFGVAGLAGHLAYEVLVVAEVLADPPPEEPRISLLDHYSRAAWVDSGVDSPINTNIRAGGDQLAADGPTALADRFETTLDSLAETLPALPDRTVRMRLWGHWSLALSDLLITRTMELVVHADDLAVSVGTPTPPFPDHTNTVVIDLLTALSTRKHGPVALIRALTRAERAPTTITAF</sequence>
<dbReference type="InterPro" id="IPR024344">
    <property type="entry name" value="MDMPI_metal-binding"/>
</dbReference>
<evidence type="ECO:0000259" key="1">
    <source>
        <dbReference type="Pfam" id="PF11716"/>
    </source>
</evidence>
<feature type="domain" description="Mycothiol-dependent maleylpyruvate isomerase metal-binding" evidence="1">
    <location>
        <begin position="10"/>
        <end position="158"/>
    </location>
</feature>
<dbReference type="Gene3D" id="1.20.120.450">
    <property type="entry name" value="dinb family like domain"/>
    <property type="match status" value="1"/>
</dbReference>
<proteinExistence type="predicted"/>
<dbReference type="SUPFAM" id="SSF109854">
    <property type="entry name" value="DinB/YfiT-like putative metalloenzymes"/>
    <property type="match status" value="1"/>
</dbReference>
<dbReference type="AlphaFoldDB" id="A0A9W6V535"/>
<dbReference type="GO" id="GO:0046872">
    <property type="term" value="F:metal ion binding"/>
    <property type="evidence" value="ECO:0007669"/>
    <property type="project" value="InterPro"/>
</dbReference>
<comment type="caution">
    <text evidence="2">The sequence shown here is derived from an EMBL/GenBank/DDBJ whole genome shotgun (WGS) entry which is preliminary data.</text>
</comment>
<protein>
    <recommendedName>
        <fullName evidence="1">Mycothiol-dependent maleylpyruvate isomerase metal-binding domain-containing protein</fullName>
    </recommendedName>
</protein>
<evidence type="ECO:0000313" key="2">
    <source>
        <dbReference type="EMBL" id="GLW89900.1"/>
    </source>
</evidence>
<keyword evidence="3" id="KW-1185">Reference proteome</keyword>
<evidence type="ECO:0000313" key="3">
    <source>
        <dbReference type="Proteomes" id="UP001165042"/>
    </source>
</evidence>
<reference evidence="2" key="1">
    <citation type="submission" date="2023-02" db="EMBL/GenBank/DDBJ databases">
        <title>Actinokineospora globicatena NBRC 15670.</title>
        <authorList>
            <person name="Ichikawa N."/>
            <person name="Sato H."/>
            <person name="Tonouchi N."/>
        </authorList>
    </citation>
    <scope>NUCLEOTIDE SEQUENCE</scope>
    <source>
        <strain evidence="2">NBRC 15670</strain>
    </source>
</reference>
<dbReference type="InterPro" id="IPR034660">
    <property type="entry name" value="DinB/YfiT-like"/>
</dbReference>
<gene>
    <name evidence="2" type="ORF">Aglo03_07160</name>
</gene>
<accession>A0A9W6V535</accession>
<dbReference type="EMBL" id="BSSD01000001">
    <property type="protein sequence ID" value="GLW89900.1"/>
    <property type="molecule type" value="Genomic_DNA"/>
</dbReference>
<organism evidence="2 3">
    <name type="scientific">Actinokineospora globicatena</name>
    <dbReference type="NCBI Taxonomy" id="103729"/>
    <lineage>
        <taxon>Bacteria</taxon>
        <taxon>Bacillati</taxon>
        <taxon>Actinomycetota</taxon>
        <taxon>Actinomycetes</taxon>
        <taxon>Pseudonocardiales</taxon>
        <taxon>Pseudonocardiaceae</taxon>
        <taxon>Actinokineospora</taxon>
    </lineage>
</organism>